<dbReference type="RefSeq" id="WP_114545580.1">
    <property type="nucleotide sequence ID" value="NZ_PPTT01000006.1"/>
</dbReference>
<dbReference type="OrthoDB" id="3253043at2"/>
<dbReference type="EMBL" id="QICC01000015">
    <property type="protein sequence ID" value="RNM42292.1"/>
    <property type="molecule type" value="Genomic_DNA"/>
</dbReference>
<protein>
    <recommendedName>
        <fullName evidence="1">Flavodoxin domain-containing protein</fullName>
    </recommendedName>
</protein>
<evidence type="ECO:0000313" key="3">
    <source>
        <dbReference type="EMBL" id="RNM42292.1"/>
    </source>
</evidence>
<dbReference type="Pfam" id="PF12724">
    <property type="entry name" value="Flavodoxin_5"/>
    <property type="match status" value="1"/>
</dbReference>
<gene>
    <name evidence="2" type="ORF">C1876_04770</name>
    <name evidence="3" type="ORF">DMP09_05465</name>
</gene>
<evidence type="ECO:0000313" key="5">
    <source>
        <dbReference type="Proteomes" id="UP000270112"/>
    </source>
</evidence>
<dbReference type="InterPro" id="IPR052200">
    <property type="entry name" value="Protoporphyrinogen_IX_DH"/>
</dbReference>
<name>A0A3N0J127_9ACTN</name>
<reference evidence="3" key="3">
    <citation type="journal article" date="2019" name="Microbiol. Resour. Announc.">
        <title>Draft Genome Sequences of Type Strains of Gordonibacter faecihominis, Paraeggerthella hongkongensis, Parvibacter caecicola,Slackia equolifaciens, Slackia faecicanis, and Slackia isoflavoniconvertens.</title>
        <authorList>
            <person name="Danylec N."/>
            <person name="Stoll D.A."/>
            <person name="Dotsch A."/>
            <person name="Huch M."/>
        </authorList>
    </citation>
    <scope>NUCLEOTIDE SEQUENCE</scope>
    <source>
        <strain evidence="3">DSM 16107</strain>
    </source>
</reference>
<dbReference type="GO" id="GO:0070819">
    <property type="term" value="F:menaquinone-dependent protoporphyrinogen oxidase activity"/>
    <property type="evidence" value="ECO:0007669"/>
    <property type="project" value="TreeGrafter"/>
</dbReference>
<reference evidence="2 4" key="1">
    <citation type="journal article" date="2018" name="Elife">
        <title>Discovery and characterization of a prevalent human gut bacterial enzyme sufficient for the inactivation of a family of plant toxins.</title>
        <authorList>
            <person name="Koppel N."/>
            <person name="Bisanz J.E."/>
            <person name="Pandelia M.E."/>
            <person name="Turnbaugh P.J."/>
            <person name="Balskus E.P."/>
        </authorList>
    </citation>
    <scope>NUCLEOTIDE SEQUENCE [LARGE SCALE GENOMIC DNA]</scope>
    <source>
        <strain evidence="2 4">DSM 16107</strain>
    </source>
</reference>
<dbReference type="GO" id="GO:0009055">
    <property type="term" value="F:electron transfer activity"/>
    <property type="evidence" value="ECO:0007669"/>
    <property type="project" value="InterPro"/>
</dbReference>
<evidence type="ECO:0000313" key="4">
    <source>
        <dbReference type="Proteomes" id="UP000253817"/>
    </source>
</evidence>
<dbReference type="AlphaFoldDB" id="A0A3N0J127"/>
<evidence type="ECO:0000313" key="2">
    <source>
        <dbReference type="EMBL" id="RDB70112.1"/>
    </source>
</evidence>
<dbReference type="SUPFAM" id="SSF52218">
    <property type="entry name" value="Flavoproteins"/>
    <property type="match status" value="1"/>
</dbReference>
<dbReference type="InterPro" id="IPR029039">
    <property type="entry name" value="Flavoprotein-like_sf"/>
</dbReference>
<accession>A0A3N0J127</accession>
<sequence>MSMIVVYSSHTGFTKRYATWLAEELGCRAVSLDDEPRFDASGFDIVAMGGWLHAGGLAGKKWLVRARERHPQTRFVVFAVGATPVEWDDMVAEALAKELPSPEFDGVERFYLRGGFAYERLSAPNKLAMRLFFKMQEKNAEHDPRAAEMLSGMRGGFDATDRAALEPVTACVRALDAAAVPTGSAERA</sequence>
<evidence type="ECO:0000259" key="1">
    <source>
        <dbReference type="Pfam" id="PF12724"/>
    </source>
</evidence>
<dbReference type="InterPro" id="IPR026816">
    <property type="entry name" value="Flavodoxin_dom"/>
</dbReference>
<dbReference type="Proteomes" id="UP000270112">
    <property type="component" value="Unassembled WGS sequence"/>
</dbReference>
<dbReference type="PANTHER" id="PTHR38030:SF2">
    <property type="entry name" value="PROTOPORPHYRINOGEN IX DEHYDROGENASE [QUINONE]"/>
    <property type="match status" value="1"/>
</dbReference>
<organism evidence="3 5">
    <name type="scientific">Eggerthella sinensis</name>
    <dbReference type="NCBI Taxonomy" id="242230"/>
    <lineage>
        <taxon>Bacteria</taxon>
        <taxon>Bacillati</taxon>
        <taxon>Actinomycetota</taxon>
        <taxon>Coriobacteriia</taxon>
        <taxon>Eggerthellales</taxon>
        <taxon>Eggerthellaceae</taxon>
        <taxon>Eggerthella</taxon>
    </lineage>
</organism>
<dbReference type="PANTHER" id="PTHR38030">
    <property type="entry name" value="PROTOPORPHYRINOGEN IX DEHYDROGENASE [MENAQUINONE]"/>
    <property type="match status" value="1"/>
</dbReference>
<dbReference type="GO" id="GO:0006783">
    <property type="term" value="P:heme biosynthetic process"/>
    <property type="evidence" value="ECO:0007669"/>
    <property type="project" value="TreeGrafter"/>
</dbReference>
<dbReference type="EMBL" id="PPTT01000006">
    <property type="protein sequence ID" value="RDB70112.1"/>
    <property type="molecule type" value="Genomic_DNA"/>
</dbReference>
<keyword evidence="4" id="KW-1185">Reference proteome</keyword>
<comment type="caution">
    <text evidence="3">The sequence shown here is derived from an EMBL/GenBank/DDBJ whole genome shotgun (WGS) entry which is preliminary data.</text>
</comment>
<reference evidence="5" key="2">
    <citation type="submission" date="2018-05" db="EMBL/GenBank/DDBJ databases">
        <title>Genome Sequencing of selected type strains of the family Eggerthellaceae.</title>
        <authorList>
            <person name="Danylec N."/>
            <person name="Stoll D.A."/>
            <person name="Doetsch A."/>
            <person name="Huch M."/>
        </authorList>
    </citation>
    <scope>NUCLEOTIDE SEQUENCE [LARGE SCALE GENOMIC DNA]</scope>
    <source>
        <strain evidence="5">DSM 16107</strain>
    </source>
</reference>
<proteinExistence type="predicted"/>
<dbReference type="PROSITE" id="PS00201">
    <property type="entry name" value="FLAVODOXIN"/>
    <property type="match status" value="1"/>
</dbReference>
<dbReference type="InterPro" id="IPR001226">
    <property type="entry name" value="Flavodoxin_CS"/>
</dbReference>
<dbReference type="Proteomes" id="UP000253817">
    <property type="component" value="Unassembled WGS sequence"/>
</dbReference>
<dbReference type="GO" id="GO:0010181">
    <property type="term" value="F:FMN binding"/>
    <property type="evidence" value="ECO:0007669"/>
    <property type="project" value="InterPro"/>
</dbReference>
<feature type="domain" description="Flavodoxin" evidence="1">
    <location>
        <begin position="4"/>
        <end position="141"/>
    </location>
</feature>